<gene>
    <name evidence="2" type="ORF">BUALT_Bualt13G0044400</name>
</gene>
<comment type="caution">
    <text evidence="2">The sequence shown here is derived from an EMBL/GenBank/DDBJ whole genome shotgun (WGS) entry which is preliminary data.</text>
</comment>
<feature type="domain" description="RIN4 pathogenic type III effector avirulence factor Avr cleavage site" evidence="1">
    <location>
        <begin position="8"/>
        <end position="40"/>
    </location>
</feature>
<proteinExistence type="predicted"/>
<keyword evidence="3" id="KW-1185">Reference proteome</keyword>
<evidence type="ECO:0000313" key="3">
    <source>
        <dbReference type="Proteomes" id="UP000826271"/>
    </source>
</evidence>
<accession>A0AAV6WLH2</accession>
<sequence>MEDLKGKNWMAVPQFGGWDGKTGSETNYSVVFSQARANRKKHKNDFYRHSLGNERELLAKRHDDCPCEVRPKTFLGFLL</sequence>
<evidence type="ECO:0000313" key="2">
    <source>
        <dbReference type="EMBL" id="KAG8371028.1"/>
    </source>
</evidence>
<dbReference type="AlphaFoldDB" id="A0AAV6WLH2"/>
<dbReference type="PANTHER" id="PTHR33882">
    <property type="entry name" value="PATHOGENIC TYPE III EFFECTOR AVIRULENCE FACTOR AVR AVRRPT-CLEAVAGE: CLEAVAGE SITE PROTEIN"/>
    <property type="match status" value="1"/>
</dbReference>
<protein>
    <recommendedName>
        <fullName evidence="1">RIN4 pathogenic type III effector avirulence factor Avr cleavage site domain-containing protein</fullName>
    </recommendedName>
</protein>
<reference evidence="2" key="1">
    <citation type="submission" date="2019-10" db="EMBL/GenBank/DDBJ databases">
        <authorList>
            <person name="Zhang R."/>
            <person name="Pan Y."/>
            <person name="Wang J."/>
            <person name="Ma R."/>
            <person name="Yu S."/>
        </authorList>
    </citation>
    <scope>NUCLEOTIDE SEQUENCE</scope>
    <source>
        <strain evidence="2">LA-IB0</strain>
        <tissue evidence="2">Leaf</tissue>
    </source>
</reference>
<evidence type="ECO:0000259" key="1">
    <source>
        <dbReference type="Pfam" id="PF05627"/>
    </source>
</evidence>
<dbReference type="PANTHER" id="PTHR33882:SF11">
    <property type="entry name" value="RPM1-INTERACTING PROTEIN 4 (RIN4) FAMILY PROTEIN"/>
    <property type="match status" value="1"/>
</dbReference>
<dbReference type="Proteomes" id="UP000826271">
    <property type="component" value="Unassembled WGS sequence"/>
</dbReference>
<name>A0AAV6WLH2_9LAMI</name>
<dbReference type="EMBL" id="WHWC01000013">
    <property type="protein sequence ID" value="KAG8371028.1"/>
    <property type="molecule type" value="Genomic_DNA"/>
</dbReference>
<dbReference type="InterPro" id="IPR008700">
    <property type="entry name" value="TypeIII_avirulence_cleave"/>
</dbReference>
<organism evidence="2 3">
    <name type="scientific">Buddleja alternifolia</name>
    <dbReference type="NCBI Taxonomy" id="168488"/>
    <lineage>
        <taxon>Eukaryota</taxon>
        <taxon>Viridiplantae</taxon>
        <taxon>Streptophyta</taxon>
        <taxon>Embryophyta</taxon>
        <taxon>Tracheophyta</taxon>
        <taxon>Spermatophyta</taxon>
        <taxon>Magnoliopsida</taxon>
        <taxon>eudicotyledons</taxon>
        <taxon>Gunneridae</taxon>
        <taxon>Pentapetalae</taxon>
        <taxon>asterids</taxon>
        <taxon>lamiids</taxon>
        <taxon>Lamiales</taxon>
        <taxon>Scrophulariaceae</taxon>
        <taxon>Buddlejeae</taxon>
        <taxon>Buddleja</taxon>
    </lineage>
</organism>
<dbReference type="Pfam" id="PF05627">
    <property type="entry name" value="AvrRpt-cleavage"/>
    <property type="match status" value="1"/>
</dbReference>